<accession>A0A8X7W0M5</accession>
<organism evidence="2 3">
    <name type="scientific">Brassica carinata</name>
    <name type="common">Ethiopian mustard</name>
    <name type="synonym">Abyssinian cabbage</name>
    <dbReference type="NCBI Taxonomy" id="52824"/>
    <lineage>
        <taxon>Eukaryota</taxon>
        <taxon>Viridiplantae</taxon>
        <taxon>Streptophyta</taxon>
        <taxon>Embryophyta</taxon>
        <taxon>Tracheophyta</taxon>
        <taxon>Spermatophyta</taxon>
        <taxon>Magnoliopsida</taxon>
        <taxon>eudicotyledons</taxon>
        <taxon>Gunneridae</taxon>
        <taxon>Pentapetalae</taxon>
        <taxon>rosids</taxon>
        <taxon>malvids</taxon>
        <taxon>Brassicales</taxon>
        <taxon>Brassicaceae</taxon>
        <taxon>Brassiceae</taxon>
        <taxon>Brassica</taxon>
    </lineage>
</organism>
<dbReference type="AlphaFoldDB" id="A0A8X7W0M5"/>
<evidence type="ECO:0000256" key="1">
    <source>
        <dbReference type="SAM" id="MobiDB-lite"/>
    </source>
</evidence>
<evidence type="ECO:0000313" key="2">
    <source>
        <dbReference type="EMBL" id="KAG2320891.1"/>
    </source>
</evidence>
<keyword evidence="3" id="KW-1185">Reference proteome</keyword>
<evidence type="ECO:0000313" key="3">
    <source>
        <dbReference type="Proteomes" id="UP000886595"/>
    </source>
</evidence>
<comment type="caution">
    <text evidence="2">The sequence shown here is derived from an EMBL/GenBank/DDBJ whole genome shotgun (WGS) entry which is preliminary data.</text>
</comment>
<dbReference type="Proteomes" id="UP000886595">
    <property type="component" value="Unassembled WGS sequence"/>
</dbReference>
<name>A0A8X7W0M5_BRACI</name>
<feature type="region of interest" description="Disordered" evidence="1">
    <location>
        <begin position="1"/>
        <end position="31"/>
    </location>
</feature>
<proteinExistence type="predicted"/>
<gene>
    <name evidence="2" type="ORF">Bca52824_014104</name>
</gene>
<sequence length="65" mass="7479">MHGKEKVAVRVKRNARGKGTTSNSSIWEDLFGGENKPTPNWIMDRLILGKKHKNSVKQRRDVYTI</sequence>
<protein>
    <submittedName>
        <fullName evidence="2">Uncharacterized protein</fullName>
    </submittedName>
</protein>
<reference evidence="2 3" key="1">
    <citation type="submission" date="2020-02" db="EMBL/GenBank/DDBJ databases">
        <authorList>
            <person name="Ma Q."/>
            <person name="Huang Y."/>
            <person name="Song X."/>
            <person name="Pei D."/>
        </authorList>
    </citation>
    <scope>NUCLEOTIDE SEQUENCE [LARGE SCALE GENOMIC DNA]</scope>
    <source>
        <strain evidence="2">Sxm20200214</strain>
        <tissue evidence="2">Leaf</tissue>
    </source>
</reference>
<dbReference type="EMBL" id="JAAMPC010000003">
    <property type="protein sequence ID" value="KAG2320891.1"/>
    <property type="molecule type" value="Genomic_DNA"/>
</dbReference>